<feature type="transmembrane region" description="Helical" evidence="8">
    <location>
        <begin position="136"/>
        <end position="156"/>
    </location>
</feature>
<dbReference type="GO" id="GO:0000166">
    <property type="term" value="F:nucleotide binding"/>
    <property type="evidence" value="ECO:0007669"/>
    <property type="project" value="UniProtKB-KW"/>
</dbReference>
<evidence type="ECO:0000313" key="11">
    <source>
        <dbReference type="Proteomes" id="UP000292693"/>
    </source>
</evidence>
<dbReference type="GO" id="GO:0005886">
    <property type="term" value="C:plasma membrane"/>
    <property type="evidence" value="ECO:0007669"/>
    <property type="project" value="UniProtKB-SubCell"/>
</dbReference>
<accession>A0A8G1ZJZ7</accession>
<keyword evidence="5 8" id="KW-1133">Transmembrane helix</keyword>
<dbReference type="EMBL" id="PKLL01000033">
    <property type="protein sequence ID" value="RZE15485.1"/>
    <property type="molecule type" value="Genomic_DNA"/>
</dbReference>
<protein>
    <recommendedName>
        <fullName evidence="9">Pycsar effector protein domain-containing protein</fullName>
    </recommendedName>
</protein>
<evidence type="ECO:0000256" key="6">
    <source>
        <dbReference type="ARBA" id="ARBA00023118"/>
    </source>
</evidence>
<gene>
    <name evidence="10" type="ORF">C0Q92_30780</name>
</gene>
<dbReference type="Pfam" id="PF18967">
    <property type="entry name" value="PycTM"/>
    <property type="match status" value="1"/>
</dbReference>
<feature type="transmembrane region" description="Helical" evidence="8">
    <location>
        <begin position="59"/>
        <end position="81"/>
    </location>
</feature>
<evidence type="ECO:0000256" key="5">
    <source>
        <dbReference type="ARBA" id="ARBA00022989"/>
    </source>
</evidence>
<evidence type="ECO:0000256" key="3">
    <source>
        <dbReference type="ARBA" id="ARBA00022692"/>
    </source>
</evidence>
<keyword evidence="4" id="KW-0547">Nucleotide-binding</keyword>
<dbReference type="GO" id="GO:0051607">
    <property type="term" value="P:defense response to virus"/>
    <property type="evidence" value="ECO:0007669"/>
    <property type="project" value="UniProtKB-KW"/>
</dbReference>
<evidence type="ECO:0000256" key="4">
    <source>
        <dbReference type="ARBA" id="ARBA00022741"/>
    </source>
</evidence>
<name>A0A8G1ZJZ7_9ACTN</name>
<feature type="transmembrane region" description="Helical" evidence="8">
    <location>
        <begin position="32"/>
        <end position="53"/>
    </location>
</feature>
<reference evidence="10 11" key="1">
    <citation type="submission" date="2017-12" db="EMBL/GenBank/DDBJ databases">
        <title>Population genomics insights into the ecological differentiation and adaptive evolution in streptomycetes.</title>
        <authorList>
            <person name="Li Y."/>
            <person name="Huang Y."/>
        </authorList>
    </citation>
    <scope>NUCLEOTIDE SEQUENCE [LARGE SCALE GENOMIC DNA]</scope>
    <source>
        <strain evidence="10 11">NBRC 100770</strain>
    </source>
</reference>
<evidence type="ECO:0000256" key="7">
    <source>
        <dbReference type="ARBA" id="ARBA00023136"/>
    </source>
</evidence>
<organism evidence="10 11">
    <name type="scientific">Streptomyces albidoflavus</name>
    <dbReference type="NCBI Taxonomy" id="1886"/>
    <lineage>
        <taxon>Bacteria</taxon>
        <taxon>Bacillati</taxon>
        <taxon>Actinomycetota</taxon>
        <taxon>Actinomycetes</taxon>
        <taxon>Kitasatosporales</taxon>
        <taxon>Streptomycetaceae</taxon>
        <taxon>Streptomyces</taxon>
        <taxon>Streptomyces albidoflavus group</taxon>
    </lineage>
</organism>
<comment type="subcellular location">
    <subcellularLocation>
        <location evidence="1">Cell membrane</location>
    </subcellularLocation>
</comment>
<sequence>MTPSPTSPGLDARLAAAVAEVRGEISRCDTKAGLLLSTYSLPLAALLAAVPGATLPPAAAVFIGVGSVGLVAAMLVVLAVVRPRIRSAARAAYLTWATADTDDVLADMQAPQATDQAAHLIHLAQLARRKFGALQVAIDLTRVSLLVLAAAVVATLV</sequence>
<evidence type="ECO:0000256" key="8">
    <source>
        <dbReference type="SAM" id="Phobius"/>
    </source>
</evidence>
<dbReference type="InterPro" id="IPR043760">
    <property type="entry name" value="PycTM_dom"/>
</dbReference>
<evidence type="ECO:0000313" key="10">
    <source>
        <dbReference type="EMBL" id="RZE15485.1"/>
    </source>
</evidence>
<dbReference type="AlphaFoldDB" id="A0A8G1ZJZ7"/>
<keyword evidence="3 8" id="KW-0812">Transmembrane</keyword>
<evidence type="ECO:0000256" key="2">
    <source>
        <dbReference type="ARBA" id="ARBA00022475"/>
    </source>
</evidence>
<comment type="caution">
    <text evidence="10">The sequence shown here is derived from an EMBL/GenBank/DDBJ whole genome shotgun (WGS) entry which is preliminary data.</text>
</comment>
<keyword evidence="7 8" id="KW-0472">Membrane</keyword>
<feature type="domain" description="Pycsar effector protein" evidence="9">
    <location>
        <begin position="14"/>
        <end position="154"/>
    </location>
</feature>
<evidence type="ECO:0000259" key="9">
    <source>
        <dbReference type="Pfam" id="PF18967"/>
    </source>
</evidence>
<dbReference type="Proteomes" id="UP000292693">
    <property type="component" value="Unassembled WGS sequence"/>
</dbReference>
<evidence type="ECO:0000256" key="1">
    <source>
        <dbReference type="ARBA" id="ARBA00004236"/>
    </source>
</evidence>
<proteinExistence type="predicted"/>
<keyword evidence="6" id="KW-0051">Antiviral defense</keyword>
<keyword evidence="2" id="KW-1003">Cell membrane</keyword>